<dbReference type="SUPFAM" id="SSF69572">
    <property type="entry name" value="Activating enzymes of the ubiquitin-like proteins"/>
    <property type="match status" value="1"/>
</dbReference>
<dbReference type="InterPro" id="IPR035985">
    <property type="entry name" value="Ubiquitin-activating_enz"/>
</dbReference>
<evidence type="ECO:0000259" key="1">
    <source>
        <dbReference type="Pfam" id="PF00899"/>
    </source>
</evidence>
<gene>
    <name evidence="2" type="ORF">DOFOFD_08655</name>
</gene>
<name>A0ABU7U4S4_9PROT</name>
<organism evidence="2 3">
    <name type="scientific">Sorlinia euscelidii</name>
    <dbReference type="NCBI Taxonomy" id="3081148"/>
    <lineage>
        <taxon>Bacteria</taxon>
        <taxon>Pseudomonadati</taxon>
        <taxon>Pseudomonadota</taxon>
        <taxon>Alphaproteobacteria</taxon>
        <taxon>Acetobacterales</taxon>
        <taxon>Acetobacteraceae</taxon>
        <taxon>Sorlinia</taxon>
    </lineage>
</organism>
<dbReference type="EMBL" id="JAWJZY010000003">
    <property type="protein sequence ID" value="MEE8659081.1"/>
    <property type="molecule type" value="Genomic_DNA"/>
</dbReference>
<evidence type="ECO:0000313" key="3">
    <source>
        <dbReference type="Proteomes" id="UP001312908"/>
    </source>
</evidence>
<dbReference type="InterPro" id="IPR000594">
    <property type="entry name" value="ThiF_NAD_FAD-bd"/>
</dbReference>
<keyword evidence="3" id="KW-1185">Reference proteome</keyword>
<dbReference type="PANTHER" id="PTHR43267:SF1">
    <property type="entry name" value="TRNA THREONYLCARBAMOYLADENOSINE DEHYDRATASE"/>
    <property type="match status" value="1"/>
</dbReference>
<feature type="domain" description="THIF-type NAD/FAD binding fold" evidence="1">
    <location>
        <begin position="1"/>
        <end position="153"/>
    </location>
</feature>
<evidence type="ECO:0000313" key="2">
    <source>
        <dbReference type="EMBL" id="MEE8659081.1"/>
    </source>
</evidence>
<proteinExistence type="predicted"/>
<comment type="caution">
    <text evidence="2">The sequence shown here is derived from an EMBL/GenBank/DDBJ whole genome shotgun (WGS) entry which is preliminary data.</text>
</comment>
<accession>A0ABU7U4S4</accession>
<dbReference type="Gene3D" id="3.40.50.720">
    <property type="entry name" value="NAD(P)-binding Rossmann-like Domain"/>
    <property type="match status" value="1"/>
</dbReference>
<dbReference type="InterPro" id="IPR045886">
    <property type="entry name" value="ThiF/MoeB/HesA"/>
</dbReference>
<sequence length="159" mass="17076">MDHDVVAAHNLHRQTIFRESDVGRLKAECAVRHLLTLNSESQLVAIPRAMTPDAAMTLIPEFDIVIDAADEVAVTYALSDLCKRRNTPFISASVAGRMGYVGGFCRNAPSYRAIFPALPDRVMTCGDTGVMGPVVAVMGALQAQMVLDVLMDTTPSPSA</sequence>
<dbReference type="Pfam" id="PF00899">
    <property type="entry name" value="ThiF"/>
    <property type="match status" value="1"/>
</dbReference>
<reference evidence="2 3" key="1">
    <citation type="submission" date="2023-10" db="EMBL/GenBank/DDBJ databases">
        <title>Sorlinia euscelidii gen. nov., sp. nov., an acetic acid bacteria isolated from the gut of Euscelidius variegatus emitter.</title>
        <authorList>
            <person name="Michoud G."/>
            <person name="Marasco R."/>
            <person name="Seferji K."/>
            <person name="Gonella E."/>
            <person name="Garuglieri E."/>
            <person name="Alma A."/>
            <person name="Mapelli F."/>
            <person name="Borin S."/>
            <person name="Daffonchio D."/>
            <person name="Crotti E."/>
        </authorList>
    </citation>
    <scope>NUCLEOTIDE SEQUENCE [LARGE SCALE GENOMIC DNA]</scope>
    <source>
        <strain evidence="2 3">EV16P</strain>
    </source>
</reference>
<dbReference type="Proteomes" id="UP001312908">
    <property type="component" value="Unassembled WGS sequence"/>
</dbReference>
<dbReference type="PANTHER" id="PTHR43267">
    <property type="entry name" value="TRNA THREONYLCARBAMOYLADENOSINE DEHYDRATASE"/>
    <property type="match status" value="1"/>
</dbReference>
<protein>
    <recommendedName>
        <fullName evidence="1">THIF-type NAD/FAD binding fold domain-containing protein</fullName>
    </recommendedName>
</protein>